<reference evidence="1 2" key="1">
    <citation type="submission" date="2019-05" db="EMBL/GenBank/DDBJ databases">
        <title>Emergence of the Ug99 lineage of the wheat stem rust pathogen through somatic hybridization.</title>
        <authorList>
            <person name="Li F."/>
            <person name="Upadhyaya N.M."/>
            <person name="Sperschneider J."/>
            <person name="Matny O."/>
            <person name="Nguyen-Phuc H."/>
            <person name="Mago R."/>
            <person name="Raley C."/>
            <person name="Miller M.E."/>
            <person name="Silverstein K.A.T."/>
            <person name="Henningsen E."/>
            <person name="Hirsch C.D."/>
            <person name="Visser B."/>
            <person name="Pretorius Z.A."/>
            <person name="Steffenson B.J."/>
            <person name="Schwessinger B."/>
            <person name="Dodds P.N."/>
            <person name="Figueroa M."/>
        </authorList>
    </citation>
    <scope>NUCLEOTIDE SEQUENCE [LARGE SCALE GENOMIC DNA]</scope>
    <source>
        <strain evidence="1">21-0</strain>
    </source>
</reference>
<organism evidence="1 2">
    <name type="scientific">Puccinia graminis f. sp. tritici</name>
    <dbReference type="NCBI Taxonomy" id="56615"/>
    <lineage>
        <taxon>Eukaryota</taxon>
        <taxon>Fungi</taxon>
        <taxon>Dikarya</taxon>
        <taxon>Basidiomycota</taxon>
        <taxon>Pucciniomycotina</taxon>
        <taxon>Pucciniomycetes</taxon>
        <taxon>Pucciniales</taxon>
        <taxon>Pucciniaceae</taxon>
        <taxon>Puccinia</taxon>
    </lineage>
</organism>
<comment type="caution">
    <text evidence="1">The sequence shown here is derived from an EMBL/GenBank/DDBJ whole genome shotgun (WGS) entry which is preliminary data.</text>
</comment>
<accession>A0A5B0NWV4</accession>
<gene>
    <name evidence="1" type="ORF">PGT21_021257</name>
</gene>
<proteinExistence type="predicted"/>
<dbReference type="EMBL" id="VSWC01000080">
    <property type="protein sequence ID" value="KAA1093014.1"/>
    <property type="molecule type" value="Genomic_DNA"/>
</dbReference>
<protein>
    <submittedName>
        <fullName evidence="1">Uncharacterized protein</fullName>
    </submittedName>
</protein>
<dbReference type="AlphaFoldDB" id="A0A5B0NWV4"/>
<evidence type="ECO:0000313" key="2">
    <source>
        <dbReference type="Proteomes" id="UP000324748"/>
    </source>
</evidence>
<evidence type="ECO:0000313" key="1">
    <source>
        <dbReference type="EMBL" id="KAA1093014.1"/>
    </source>
</evidence>
<name>A0A5B0NWV4_PUCGR</name>
<dbReference type="Proteomes" id="UP000324748">
    <property type="component" value="Unassembled WGS sequence"/>
</dbReference>
<sequence>MAFEEFSLLPPRIHTLTSHFSDRGSCLGDNRLQVKTLRLQREGDRVVAPAAGLRPAAFNEIKAIASAGS</sequence>
<keyword evidence="2" id="KW-1185">Reference proteome</keyword>